<reference evidence="2 3" key="1">
    <citation type="submission" date="2014-07" db="EMBL/GenBank/DDBJ databases">
        <authorList>
            <person name="McCorrison J."/>
            <person name="Sanka R."/>
            <person name="Torralba M."/>
            <person name="Gillis M."/>
            <person name="Haft D.H."/>
            <person name="Methe B."/>
            <person name="Sutton G."/>
            <person name="Nelson K.E."/>
        </authorList>
    </citation>
    <scope>NUCLEOTIDE SEQUENCE [LARGE SCALE GENOMIC DNA]</scope>
    <source>
        <strain evidence="2 3">DNF00040</strain>
    </source>
</reference>
<keyword evidence="3" id="KW-1185">Reference proteome</keyword>
<dbReference type="Proteomes" id="UP000029629">
    <property type="component" value="Unassembled WGS sequence"/>
</dbReference>
<keyword evidence="1" id="KW-0732">Signal</keyword>
<evidence type="ECO:0000256" key="1">
    <source>
        <dbReference type="SAM" id="SignalP"/>
    </source>
</evidence>
<evidence type="ECO:0000313" key="2">
    <source>
        <dbReference type="EMBL" id="KGF28167.1"/>
    </source>
</evidence>
<sequence length="161" mass="17492">MRYSILASSLFAIGFFGTAALAATDTSTTTVSDCVIQEVLPGRAMTGGFATFEHQGETVEILEALLPSITDHVELHEMSMVDNVMTMGPLQDKSLTEGQRFFRKGGDHVMIMSIPEDKTPQIGETHTMTFKLSNGKSVSCEAIVKSLNEVMKEHAVKKAAH</sequence>
<comment type="caution">
    <text evidence="2">The sequence shown here is derived from an EMBL/GenBank/DDBJ whole genome shotgun (WGS) entry which is preliminary data.</text>
</comment>
<name>A0A096ABR6_9BURK</name>
<dbReference type="Gene3D" id="2.60.40.1890">
    <property type="entry name" value="PCu(A)C copper chaperone"/>
    <property type="match status" value="1"/>
</dbReference>
<feature type="signal peptide" evidence="1">
    <location>
        <begin position="1"/>
        <end position="22"/>
    </location>
</feature>
<dbReference type="Pfam" id="PF04314">
    <property type="entry name" value="PCuAC"/>
    <property type="match status" value="1"/>
</dbReference>
<dbReference type="SUPFAM" id="SSF110087">
    <property type="entry name" value="DR1885-like metal-binding protein"/>
    <property type="match status" value="1"/>
</dbReference>
<dbReference type="InterPro" id="IPR036182">
    <property type="entry name" value="PCuAC_sf"/>
</dbReference>
<evidence type="ECO:0000313" key="3">
    <source>
        <dbReference type="Proteomes" id="UP000029629"/>
    </source>
</evidence>
<dbReference type="OrthoDB" id="9796962at2"/>
<gene>
    <name evidence="2" type="ORF">HMPREF2130_09605</name>
</gene>
<accession>A0A096ABR6</accession>
<feature type="chain" id="PRO_5001915163" description="Copper chaperone PCu(A)C" evidence="1">
    <location>
        <begin position="23"/>
        <end position="161"/>
    </location>
</feature>
<dbReference type="PANTHER" id="PTHR36302">
    <property type="entry name" value="BLR7088 PROTEIN"/>
    <property type="match status" value="1"/>
</dbReference>
<dbReference type="InterPro" id="IPR007410">
    <property type="entry name" value="LpqE-like"/>
</dbReference>
<dbReference type="PANTHER" id="PTHR36302:SF1">
    <property type="entry name" value="COPPER CHAPERONE PCU(A)C"/>
    <property type="match status" value="1"/>
</dbReference>
<dbReference type="AlphaFoldDB" id="A0A096ABR6"/>
<dbReference type="InterPro" id="IPR058248">
    <property type="entry name" value="Lxx211020-like"/>
</dbReference>
<organism evidence="2 3">
    <name type="scientific">Oligella urethralis DNF00040</name>
    <dbReference type="NCBI Taxonomy" id="1401065"/>
    <lineage>
        <taxon>Bacteria</taxon>
        <taxon>Pseudomonadati</taxon>
        <taxon>Pseudomonadota</taxon>
        <taxon>Betaproteobacteria</taxon>
        <taxon>Burkholderiales</taxon>
        <taxon>Alcaligenaceae</taxon>
        <taxon>Oligella</taxon>
    </lineage>
</organism>
<protein>
    <recommendedName>
        <fullName evidence="4">Copper chaperone PCu(A)C</fullName>
    </recommendedName>
</protein>
<dbReference type="eggNOG" id="COG2847">
    <property type="taxonomic scope" value="Bacteria"/>
</dbReference>
<dbReference type="RefSeq" id="WP_036560390.1">
    <property type="nucleotide sequence ID" value="NZ_JRNI01000057.1"/>
</dbReference>
<dbReference type="EMBL" id="JRNI01000057">
    <property type="protein sequence ID" value="KGF28167.1"/>
    <property type="molecule type" value="Genomic_DNA"/>
</dbReference>
<evidence type="ECO:0008006" key="4">
    <source>
        <dbReference type="Google" id="ProtNLM"/>
    </source>
</evidence>
<proteinExistence type="predicted"/>